<feature type="transmembrane region" description="Helical" evidence="2">
    <location>
        <begin position="294"/>
        <end position="318"/>
    </location>
</feature>
<keyword evidence="4" id="KW-1185">Reference proteome</keyword>
<feature type="compositionally biased region" description="Basic and acidic residues" evidence="1">
    <location>
        <begin position="23"/>
        <end position="45"/>
    </location>
</feature>
<keyword evidence="2" id="KW-1133">Transmembrane helix</keyword>
<keyword evidence="2" id="KW-0472">Membrane</keyword>
<evidence type="ECO:0000313" key="3">
    <source>
        <dbReference type="EMBL" id="NYG04099.1"/>
    </source>
</evidence>
<feature type="transmembrane region" description="Helical" evidence="2">
    <location>
        <begin position="338"/>
        <end position="364"/>
    </location>
</feature>
<accession>A0A852W5J6</accession>
<feature type="region of interest" description="Disordered" evidence="1">
    <location>
        <begin position="23"/>
        <end position="63"/>
    </location>
</feature>
<comment type="caution">
    <text evidence="3">The sequence shown here is derived from an EMBL/GenBank/DDBJ whole genome shotgun (WGS) entry which is preliminary data.</text>
</comment>
<organism evidence="3 4">
    <name type="scientific">Pseudonocardia alni</name>
    <name type="common">Amycolata alni</name>
    <dbReference type="NCBI Taxonomy" id="33907"/>
    <lineage>
        <taxon>Bacteria</taxon>
        <taxon>Bacillati</taxon>
        <taxon>Actinomycetota</taxon>
        <taxon>Actinomycetes</taxon>
        <taxon>Pseudonocardiales</taxon>
        <taxon>Pseudonocardiaceae</taxon>
        <taxon>Pseudonocardia</taxon>
    </lineage>
</organism>
<protein>
    <submittedName>
        <fullName evidence="3">Uncharacterized membrane protein YidH (DUF202 family)</fullName>
    </submittedName>
</protein>
<feature type="transmembrane region" description="Helical" evidence="2">
    <location>
        <begin position="384"/>
        <end position="403"/>
    </location>
</feature>
<name>A0A852W5J6_PSEA5</name>
<dbReference type="EMBL" id="JACCCZ010000001">
    <property type="protein sequence ID" value="NYG04099.1"/>
    <property type="molecule type" value="Genomic_DNA"/>
</dbReference>
<dbReference type="RefSeq" id="WP_179762063.1">
    <property type="nucleotide sequence ID" value="NZ_BAAAJZ010000006.1"/>
</dbReference>
<proteinExistence type="predicted"/>
<dbReference type="Proteomes" id="UP000549695">
    <property type="component" value="Unassembled WGS sequence"/>
</dbReference>
<evidence type="ECO:0000256" key="1">
    <source>
        <dbReference type="SAM" id="MobiDB-lite"/>
    </source>
</evidence>
<feature type="compositionally biased region" description="Basic and acidic residues" evidence="1">
    <location>
        <begin position="419"/>
        <end position="431"/>
    </location>
</feature>
<dbReference type="GeneID" id="98054072"/>
<feature type="region of interest" description="Disordered" evidence="1">
    <location>
        <begin position="419"/>
        <end position="439"/>
    </location>
</feature>
<evidence type="ECO:0000256" key="2">
    <source>
        <dbReference type="SAM" id="Phobius"/>
    </source>
</evidence>
<keyword evidence="2" id="KW-0812">Transmembrane</keyword>
<feature type="compositionally biased region" description="Polar residues" evidence="1">
    <location>
        <begin position="51"/>
        <end position="60"/>
    </location>
</feature>
<reference evidence="3 4" key="1">
    <citation type="submission" date="2020-07" db="EMBL/GenBank/DDBJ databases">
        <title>Sequencing the genomes of 1000 actinobacteria strains.</title>
        <authorList>
            <person name="Klenk H.-P."/>
        </authorList>
    </citation>
    <scope>NUCLEOTIDE SEQUENCE [LARGE SCALE GENOMIC DNA]</scope>
    <source>
        <strain evidence="3 4">DSM 44749</strain>
    </source>
</reference>
<gene>
    <name evidence="3" type="ORF">HDA37_004384</name>
</gene>
<sequence>MRLIPAGATRGLRRLGVDPAHRCQRDRHRDRQWDRHRESAARSEEEYMTDLDQQAASGSTTEDRRRTLVVGLLADPDTPAEIAAELVDDLPDMLGAQIGSDIVWELRTMTLPVTASAQDPEEVLGAVADRIADTGWDVGVYITDLPMQYEDRPIVADLDHDRRVASLSLPGFGPFLQHQKVRNAVVRLVADLTGTADAGLERGQDHPSRIGRVSARYLHPVRVVDIGDDRHTRRYVTTPWRGRARLLAGMVRTNQPWRLVLGMRSALAAVLGTSAYLTITSTTVWLLSTQLGTGKLVLTTVVSVALMVAWIICAHHLWERADDDGEREETLLYNASTVLTLSIGVLVMAAAVYVLTFLGSLFLLEPSVLGSSLGRPPELADHLMLAWLATGLATVAGALGSGLDSEEAVRRAAYGYRERQRRDGIGQDDRASGAPSSSS</sequence>
<dbReference type="AlphaFoldDB" id="A0A852W5J6"/>
<feature type="transmembrane region" description="Helical" evidence="2">
    <location>
        <begin position="266"/>
        <end position="288"/>
    </location>
</feature>
<evidence type="ECO:0000313" key="4">
    <source>
        <dbReference type="Proteomes" id="UP000549695"/>
    </source>
</evidence>